<evidence type="ECO:0000313" key="2">
    <source>
        <dbReference type="EMBL" id="SLM18817.1"/>
    </source>
</evidence>
<evidence type="ECO:0000256" key="1">
    <source>
        <dbReference type="ARBA" id="ARBA00038414"/>
    </source>
</evidence>
<sequence length="255" mass="27690">MYTKTKKIAILPPIPVLEFERARRQNQYEKFAAPGTSVDVRILKGGPELTDREYELFWSTGFMILEAEQAASEGIDGILIDCTADPGIEQIAEAVDLPVIGALSAGVHLALQVGRKFSVLALDAQWERMVRSRLRDYGLTGHLASIETVGKHVYQPARGRNMVEGEAAAFINLLRAAGEKALTAGADSIILGSTTIIDGIAELENMLRIPVIAPGIAALKTLEMMIELGIRQSRRAFPKPAIAYGTKMAGLLHIQ</sequence>
<protein>
    <submittedName>
        <fullName evidence="2">Putative Asp/Glu racemase</fullName>
    </submittedName>
</protein>
<name>A0A3P3XRD4_9SPIR</name>
<gene>
    <name evidence="2" type="ORF">SPIRO4BDMA_50332</name>
</gene>
<dbReference type="PANTHER" id="PTHR28047">
    <property type="entry name" value="PROTEIN DCG1"/>
    <property type="match status" value="1"/>
</dbReference>
<proteinExistence type="inferred from homology"/>
<reference evidence="2" key="1">
    <citation type="submission" date="2017-02" db="EMBL/GenBank/DDBJ databases">
        <authorList>
            <person name="Regsiter A."/>
            <person name="William W."/>
        </authorList>
    </citation>
    <scope>NUCLEOTIDE SEQUENCE</scope>
    <source>
        <strain evidence="2">BdmA 4</strain>
    </source>
</reference>
<dbReference type="EMBL" id="FWDO01000005">
    <property type="protein sequence ID" value="SLM18817.1"/>
    <property type="molecule type" value="Genomic_DNA"/>
</dbReference>
<organism evidence="2">
    <name type="scientific">uncultured spirochete</name>
    <dbReference type="NCBI Taxonomy" id="156406"/>
    <lineage>
        <taxon>Bacteria</taxon>
        <taxon>Pseudomonadati</taxon>
        <taxon>Spirochaetota</taxon>
        <taxon>Spirochaetia</taxon>
        <taxon>Spirochaetales</taxon>
        <taxon>environmental samples</taxon>
    </lineage>
</organism>
<dbReference type="InterPro" id="IPR053714">
    <property type="entry name" value="Iso_Racemase_Enz_sf"/>
</dbReference>
<dbReference type="Gene3D" id="3.40.50.12500">
    <property type="match status" value="1"/>
</dbReference>
<accession>A0A3P3XRD4</accession>
<dbReference type="Pfam" id="PF01177">
    <property type="entry name" value="Asp_Glu_race"/>
    <property type="match status" value="1"/>
</dbReference>
<dbReference type="PANTHER" id="PTHR28047:SF5">
    <property type="entry name" value="PROTEIN DCG1"/>
    <property type="match status" value="1"/>
</dbReference>
<dbReference type="InterPro" id="IPR015942">
    <property type="entry name" value="Asp/Glu/hydantoin_racemase"/>
</dbReference>
<comment type="similarity">
    <text evidence="1">Belongs to the HyuE racemase family.</text>
</comment>
<dbReference type="AlphaFoldDB" id="A0A3P3XRD4"/>
<dbReference type="GO" id="GO:0047661">
    <property type="term" value="F:amino-acid racemase activity"/>
    <property type="evidence" value="ECO:0007669"/>
    <property type="project" value="InterPro"/>
</dbReference>
<dbReference type="InterPro" id="IPR052186">
    <property type="entry name" value="Hydantoin_racemase-like"/>
</dbReference>